<dbReference type="SUPFAM" id="SSF54427">
    <property type="entry name" value="NTF2-like"/>
    <property type="match status" value="1"/>
</dbReference>
<evidence type="ECO:0000313" key="3">
    <source>
        <dbReference type="Proteomes" id="UP001184230"/>
    </source>
</evidence>
<accession>A0ABU1NM75</accession>
<sequence length="58" mass="6681">MTSTAAHAHARARAPPRPRRRHGKHYQVVGRSDDEYGRIAGEWMFTRVVLTVDYMSAR</sequence>
<reference evidence="2 3" key="1">
    <citation type="submission" date="2023-07" db="EMBL/GenBank/DDBJ databases">
        <title>Sorghum-associated microbial communities from plants grown in Nebraska, USA.</title>
        <authorList>
            <person name="Schachtman D."/>
        </authorList>
    </citation>
    <scope>NUCLEOTIDE SEQUENCE [LARGE SCALE GENOMIC DNA]</scope>
    <source>
        <strain evidence="2 3">DS1781</strain>
    </source>
</reference>
<dbReference type="Gene3D" id="3.10.450.50">
    <property type="match status" value="1"/>
</dbReference>
<dbReference type="EMBL" id="JAVDRF010000018">
    <property type="protein sequence ID" value="MDR6539555.1"/>
    <property type="molecule type" value="Genomic_DNA"/>
</dbReference>
<dbReference type="InterPro" id="IPR032710">
    <property type="entry name" value="NTF2-like_dom_sf"/>
</dbReference>
<feature type="compositionally biased region" description="Basic residues" evidence="1">
    <location>
        <begin position="8"/>
        <end position="25"/>
    </location>
</feature>
<dbReference type="Proteomes" id="UP001184230">
    <property type="component" value="Unassembled WGS sequence"/>
</dbReference>
<feature type="region of interest" description="Disordered" evidence="1">
    <location>
        <begin position="1"/>
        <end position="25"/>
    </location>
</feature>
<protein>
    <submittedName>
        <fullName evidence="2">Uncharacterized protein</fullName>
    </submittedName>
</protein>
<organism evidence="2 3">
    <name type="scientific">Variovorax soli</name>
    <dbReference type="NCBI Taxonomy" id="376815"/>
    <lineage>
        <taxon>Bacteria</taxon>
        <taxon>Pseudomonadati</taxon>
        <taxon>Pseudomonadota</taxon>
        <taxon>Betaproteobacteria</taxon>
        <taxon>Burkholderiales</taxon>
        <taxon>Comamonadaceae</taxon>
        <taxon>Variovorax</taxon>
    </lineage>
</organism>
<dbReference type="RefSeq" id="WP_309907346.1">
    <property type="nucleotide sequence ID" value="NZ_JAVDRF010000018.1"/>
</dbReference>
<evidence type="ECO:0000256" key="1">
    <source>
        <dbReference type="SAM" id="MobiDB-lite"/>
    </source>
</evidence>
<evidence type="ECO:0000313" key="2">
    <source>
        <dbReference type="EMBL" id="MDR6539555.1"/>
    </source>
</evidence>
<name>A0ABU1NM75_9BURK</name>
<gene>
    <name evidence="2" type="ORF">J2739_005352</name>
</gene>
<proteinExistence type="predicted"/>
<comment type="caution">
    <text evidence="2">The sequence shown here is derived from an EMBL/GenBank/DDBJ whole genome shotgun (WGS) entry which is preliminary data.</text>
</comment>
<keyword evidence="3" id="KW-1185">Reference proteome</keyword>